<dbReference type="GeneID" id="37227512"/>
<dbReference type="AlphaFoldDB" id="A0A395H0T0"/>
<evidence type="ECO:0000313" key="3">
    <source>
        <dbReference type="Proteomes" id="UP000249402"/>
    </source>
</evidence>
<organism evidence="2 3">
    <name type="scientific">Aspergillus ibericus CBS 121593</name>
    <dbReference type="NCBI Taxonomy" id="1448316"/>
    <lineage>
        <taxon>Eukaryota</taxon>
        <taxon>Fungi</taxon>
        <taxon>Dikarya</taxon>
        <taxon>Ascomycota</taxon>
        <taxon>Pezizomycotina</taxon>
        <taxon>Eurotiomycetes</taxon>
        <taxon>Eurotiomycetidae</taxon>
        <taxon>Eurotiales</taxon>
        <taxon>Aspergillaceae</taxon>
        <taxon>Aspergillus</taxon>
        <taxon>Aspergillus subgen. Circumdati</taxon>
    </lineage>
</organism>
<feature type="compositionally biased region" description="Basic residues" evidence="1">
    <location>
        <begin position="303"/>
        <end position="312"/>
    </location>
</feature>
<sequence length="312" mass="35575">MPEKPTRAQATVAAKLTWLSKYKGQFLSPSICSRNNIDLHHLDLEDITQSTGPLCFEPLTKTLLTRYPIDQDFLARVKKTKPEFLDIGEYEAMMEAGKNDPLAGTPRHVLWGLPRVLSRQMHDVARKHIPQGQGTSISDVTCWSRATYPENPVAGAYTIDRFGFTDWRHNVHTINVVENDLYPHVYELAYMLKAMEFRLAEGLFDKDQPQPVLMVSFMVPRHGRILHAHINRGIKLVISRSKMYSFENSQGAPFELFYRWFLGIPMGVQPRELPGTSNSEKSGSDLKRKLGVDENSPPEPKKESKKGKKKKQ</sequence>
<dbReference type="EMBL" id="KZ824435">
    <property type="protein sequence ID" value="RAL01416.1"/>
    <property type="molecule type" value="Genomic_DNA"/>
</dbReference>
<feature type="compositionally biased region" description="Basic and acidic residues" evidence="1">
    <location>
        <begin position="282"/>
        <end position="292"/>
    </location>
</feature>
<accession>A0A395H0T0</accession>
<dbReference type="Proteomes" id="UP000249402">
    <property type="component" value="Unassembled WGS sequence"/>
</dbReference>
<keyword evidence="3" id="KW-1185">Reference proteome</keyword>
<proteinExistence type="predicted"/>
<evidence type="ECO:0000256" key="1">
    <source>
        <dbReference type="SAM" id="MobiDB-lite"/>
    </source>
</evidence>
<dbReference type="VEuPathDB" id="FungiDB:BO80DRAFT_464347"/>
<dbReference type="OrthoDB" id="4436899at2759"/>
<protein>
    <submittedName>
        <fullName evidence="2">Uncharacterized protein</fullName>
    </submittedName>
</protein>
<feature type="region of interest" description="Disordered" evidence="1">
    <location>
        <begin position="270"/>
        <end position="312"/>
    </location>
</feature>
<evidence type="ECO:0000313" key="2">
    <source>
        <dbReference type="EMBL" id="RAL01416.1"/>
    </source>
</evidence>
<name>A0A395H0T0_9EURO</name>
<dbReference type="RefSeq" id="XP_025575743.1">
    <property type="nucleotide sequence ID" value="XM_025722647.1"/>
</dbReference>
<gene>
    <name evidence="2" type="ORF">BO80DRAFT_464347</name>
</gene>
<reference evidence="2 3" key="1">
    <citation type="submission" date="2018-02" db="EMBL/GenBank/DDBJ databases">
        <title>The genomes of Aspergillus section Nigri reveals drivers in fungal speciation.</title>
        <authorList>
            <consortium name="DOE Joint Genome Institute"/>
            <person name="Vesth T.C."/>
            <person name="Nybo J."/>
            <person name="Theobald S."/>
            <person name="Brandl J."/>
            <person name="Frisvad J.C."/>
            <person name="Nielsen K.F."/>
            <person name="Lyhne E.K."/>
            <person name="Kogle M.E."/>
            <person name="Kuo A."/>
            <person name="Riley R."/>
            <person name="Clum A."/>
            <person name="Nolan M."/>
            <person name="Lipzen A."/>
            <person name="Salamov A."/>
            <person name="Henrissat B."/>
            <person name="Wiebenga A."/>
            <person name="De vries R.P."/>
            <person name="Grigoriev I.V."/>
            <person name="Mortensen U.H."/>
            <person name="Andersen M.R."/>
            <person name="Baker S.E."/>
        </authorList>
    </citation>
    <scope>NUCLEOTIDE SEQUENCE [LARGE SCALE GENOMIC DNA]</scope>
    <source>
        <strain evidence="2 3">CBS 121593</strain>
    </source>
</reference>